<comment type="caution">
    <text evidence="2">The sequence shown here is derived from an EMBL/GenBank/DDBJ whole genome shotgun (WGS) entry which is preliminary data.</text>
</comment>
<name>A0A4Y2VHP1_ARAVE</name>
<evidence type="ECO:0000313" key="3">
    <source>
        <dbReference type="Proteomes" id="UP000499080"/>
    </source>
</evidence>
<accession>A0A4Y2VHP1</accession>
<dbReference type="EMBL" id="BGPR01046184">
    <property type="protein sequence ID" value="GBO23140.1"/>
    <property type="molecule type" value="Genomic_DNA"/>
</dbReference>
<sequence>MVRRPLWYLTSEHVLEVISCSLAKYPTGYRTAESRSLLSTTQPSGEPALSEKATQLAARDPGSFKTDPKIQHSNNDAMIGIRSRVIADRKSTFSFVPRRSLNPRFPRNNTANSQDSHWT</sequence>
<dbReference type="AlphaFoldDB" id="A0A4Y2VHP1"/>
<evidence type="ECO:0000313" key="2">
    <source>
        <dbReference type="EMBL" id="GBO23140.1"/>
    </source>
</evidence>
<gene>
    <name evidence="2" type="ORF">AVEN_4786_1</name>
</gene>
<feature type="region of interest" description="Disordered" evidence="1">
    <location>
        <begin position="33"/>
        <end position="76"/>
    </location>
</feature>
<protein>
    <submittedName>
        <fullName evidence="2">Uncharacterized protein</fullName>
    </submittedName>
</protein>
<organism evidence="2 3">
    <name type="scientific">Araneus ventricosus</name>
    <name type="common">Orbweaver spider</name>
    <name type="synonym">Epeira ventricosa</name>
    <dbReference type="NCBI Taxonomy" id="182803"/>
    <lineage>
        <taxon>Eukaryota</taxon>
        <taxon>Metazoa</taxon>
        <taxon>Ecdysozoa</taxon>
        <taxon>Arthropoda</taxon>
        <taxon>Chelicerata</taxon>
        <taxon>Arachnida</taxon>
        <taxon>Araneae</taxon>
        <taxon>Araneomorphae</taxon>
        <taxon>Entelegynae</taxon>
        <taxon>Araneoidea</taxon>
        <taxon>Araneidae</taxon>
        <taxon>Araneus</taxon>
    </lineage>
</organism>
<feature type="compositionally biased region" description="Polar residues" evidence="1">
    <location>
        <begin position="34"/>
        <end position="44"/>
    </location>
</feature>
<reference evidence="2 3" key="1">
    <citation type="journal article" date="2019" name="Sci. Rep.">
        <title>Orb-weaving spider Araneus ventricosus genome elucidates the spidroin gene catalogue.</title>
        <authorList>
            <person name="Kono N."/>
            <person name="Nakamura H."/>
            <person name="Ohtoshi R."/>
            <person name="Moran D.A.P."/>
            <person name="Shinohara A."/>
            <person name="Yoshida Y."/>
            <person name="Fujiwara M."/>
            <person name="Mori M."/>
            <person name="Tomita M."/>
            <person name="Arakawa K."/>
        </authorList>
    </citation>
    <scope>NUCLEOTIDE SEQUENCE [LARGE SCALE GENOMIC DNA]</scope>
</reference>
<proteinExistence type="predicted"/>
<feature type="region of interest" description="Disordered" evidence="1">
    <location>
        <begin position="97"/>
        <end position="119"/>
    </location>
</feature>
<dbReference type="Proteomes" id="UP000499080">
    <property type="component" value="Unassembled WGS sequence"/>
</dbReference>
<evidence type="ECO:0000256" key="1">
    <source>
        <dbReference type="SAM" id="MobiDB-lite"/>
    </source>
</evidence>
<keyword evidence="3" id="KW-1185">Reference proteome</keyword>
<feature type="compositionally biased region" description="Polar residues" evidence="1">
    <location>
        <begin position="107"/>
        <end position="119"/>
    </location>
</feature>